<dbReference type="PANTHER" id="PTHR21723">
    <property type="entry name" value="RESISTANCE TO INHIBITORS OF CHOLINESTERASE PROTEIN 3 RIC3"/>
    <property type="match status" value="1"/>
</dbReference>
<dbReference type="GO" id="GO:0045202">
    <property type="term" value="C:synapse"/>
    <property type="evidence" value="ECO:0007669"/>
    <property type="project" value="GOC"/>
</dbReference>
<feature type="region of interest" description="Disordered" evidence="8">
    <location>
        <begin position="412"/>
        <end position="438"/>
    </location>
</feature>
<evidence type="ECO:0000256" key="3">
    <source>
        <dbReference type="ARBA" id="ARBA00022692"/>
    </source>
</evidence>
<reference evidence="12" key="1">
    <citation type="submission" date="2015-08" db="UniProtKB">
        <authorList>
            <consortium name="WormBaseParasite"/>
        </authorList>
    </citation>
    <scope>IDENTIFICATION</scope>
</reference>
<evidence type="ECO:0000256" key="2">
    <source>
        <dbReference type="ARBA" id="ARBA00008538"/>
    </source>
</evidence>
<keyword evidence="11" id="KW-1185">Reference proteome</keyword>
<feature type="coiled-coil region" evidence="7">
    <location>
        <begin position="197"/>
        <end position="224"/>
    </location>
</feature>
<dbReference type="GO" id="GO:0043005">
    <property type="term" value="C:neuron projection"/>
    <property type="evidence" value="ECO:0007669"/>
    <property type="project" value="TreeGrafter"/>
</dbReference>
<proteinExistence type="inferred from homology"/>
<feature type="region of interest" description="Disordered" evidence="8">
    <location>
        <begin position="173"/>
        <end position="192"/>
    </location>
</feature>
<dbReference type="InterPro" id="IPR026160">
    <property type="entry name" value="Ric3"/>
</dbReference>
<dbReference type="STRING" id="6248.A0A0K0EL71"/>
<keyword evidence="7" id="KW-0175">Coiled coil</keyword>
<dbReference type="GO" id="GO:0005789">
    <property type="term" value="C:endoplasmic reticulum membrane"/>
    <property type="evidence" value="ECO:0007669"/>
    <property type="project" value="UniProtKB-SubCell"/>
</dbReference>
<keyword evidence="6 9" id="KW-0472">Membrane</keyword>
<evidence type="ECO:0000259" key="10">
    <source>
        <dbReference type="Pfam" id="PF15361"/>
    </source>
</evidence>
<dbReference type="WBParaSite" id="SSTP_0001021500.1">
    <property type="protein sequence ID" value="SSTP_0001021500.1"/>
    <property type="gene ID" value="SSTP_0001021500"/>
</dbReference>
<feature type="domain" description="Resistance to inhibitors of cholinesterase protein 3 N-terminal" evidence="10">
    <location>
        <begin position="52"/>
        <end position="215"/>
    </location>
</feature>
<comment type="subcellular location">
    <subcellularLocation>
        <location evidence="1">Endoplasmic reticulum membrane</location>
    </subcellularLocation>
</comment>
<feature type="compositionally biased region" description="Acidic residues" evidence="8">
    <location>
        <begin position="324"/>
        <end position="339"/>
    </location>
</feature>
<evidence type="ECO:0000256" key="8">
    <source>
        <dbReference type="SAM" id="MobiDB-lite"/>
    </source>
</evidence>
<dbReference type="GO" id="GO:0043025">
    <property type="term" value="C:neuronal cell body"/>
    <property type="evidence" value="ECO:0007669"/>
    <property type="project" value="TreeGrafter"/>
</dbReference>
<dbReference type="InterPro" id="IPR032763">
    <property type="entry name" value="RIC3_N"/>
</dbReference>
<dbReference type="PANTHER" id="PTHR21723:SF3">
    <property type="entry name" value="PROTEIN RIC-3"/>
    <property type="match status" value="1"/>
</dbReference>
<evidence type="ECO:0000256" key="1">
    <source>
        <dbReference type="ARBA" id="ARBA00004586"/>
    </source>
</evidence>
<dbReference type="AlphaFoldDB" id="A0A0K0EL71"/>
<keyword evidence="3 9" id="KW-0812">Transmembrane</keyword>
<evidence type="ECO:0000256" key="6">
    <source>
        <dbReference type="ARBA" id="ARBA00023136"/>
    </source>
</evidence>
<keyword evidence="4" id="KW-0256">Endoplasmic reticulum</keyword>
<feature type="compositionally biased region" description="Acidic residues" evidence="8">
    <location>
        <begin position="173"/>
        <end position="190"/>
    </location>
</feature>
<protein>
    <submittedName>
        <fullName evidence="12 13">RIC3 domain-containing protein</fullName>
    </submittedName>
</protein>
<dbReference type="GO" id="GO:0007271">
    <property type="term" value="P:synaptic transmission, cholinergic"/>
    <property type="evidence" value="ECO:0007669"/>
    <property type="project" value="TreeGrafter"/>
</dbReference>
<dbReference type="WBParaSite" id="TCONS_00015908.p1">
    <property type="protein sequence ID" value="TCONS_00015908.p1"/>
    <property type="gene ID" value="XLOC_010666"/>
</dbReference>
<keyword evidence="5 9" id="KW-1133">Transmembrane helix</keyword>
<dbReference type="GO" id="GO:0034394">
    <property type="term" value="P:protein localization to cell surface"/>
    <property type="evidence" value="ECO:0007669"/>
    <property type="project" value="TreeGrafter"/>
</dbReference>
<evidence type="ECO:0000313" key="12">
    <source>
        <dbReference type="WBParaSite" id="SSTP_0001021500.1"/>
    </source>
</evidence>
<evidence type="ECO:0000256" key="5">
    <source>
        <dbReference type="ARBA" id="ARBA00022989"/>
    </source>
</evidence>
<feature type="compositionally biased region" description="Basic residues" evidence="8">
    <location>
        <begin position="424"/>
        <end position="438"/>
    </location>
</feature>
<name>A0A0K0EL71_STRER</name>
<evidence type="ECO:0000256" key="7">
    <source>
        <dbReference type="SAM" id="Coils"/>
    </source>
</evidence>
<feature type="transmembrane region" description="Helical" evidence="9">
    <location>
        <begin position="45"/>
        <end position="63"/>
    </location>
</feature>
<accession>A0A0K0EL71</accession>
<dbReference type="Proteomes" id="UP000035681">
    <property type="component" value="Unplaced"/>
</dbReference>
<comment type="similarity">
    <text evidence="2">Belongs to the ric-3 family.</text>
</comment>
<feature type="compositionally biased region" description="Low complexity" evidence="8">
    <location>
        <begin position="412"/>
        <end position="423"/>
    </location>
</feature>
<organism evidence="12">
    <name type="scientific">Strongyloides stercoralis</name>
    <name type="common">Threadworm</name>
    <dbReference type="NCBI Taxonomy" id="6248"/>
    <lineage>
        <taxon>Eukaryota</taxon>
        <taxon>Metazoa</taxon>
        <taxon>Ecdysozoa</taxon>
        <taxon>Nematoda</taxon>
        <taxon>Chromadorea</taxon>
        <taxon>Rhabditida</taxon>
        <taxon>Tylenchina</taxon>
        <taxon>Panagrolaimomorpha</taxon>
        <taxon>Strongyloidoidea</taxon>
        <taxon>Strongyloididae</taxon>
        <taxon>Strongyloides</taxon>
    </lineage>
</organism>
<evidence type="ECO:0000313" key="11">
    <source>
        <dbReference type="Proteomes" id="UP000035681"/>
    </source>
</evidence>
<evidence type="ECO:0000256" key="4">
    <source>
        <dbReference type="ARBA" id="ARBA00022824"/>
    </source>
</evidence>
<feature type="transmembrane region" description="Helical" evidence="9">
    <location>
        <begin position="130"/>
        <end position="151"/>
    </location>
</feature>
<feature type="region of interest" description="Disordered" evidence="8">
    <location>
        <begin position="299"/>
        <end position="352"/>
    </location>
</feature>
<dbReference type="Pfam" id="PF15361">
    <property type="entry name" value="RIC3"/>
    <property type="match status" value="1"/>
</dbReference>
<feature type="compositionally biased region" description="Basic and acidic residues" evidence="8">
    <location>
        <begin position="340"/>
        <end position="350"/>
    </location>
</feature>
<evidence type="ECO:0000313" key="13">
    <source>
        <dbReference type="WBParaSite" id="TCONS_00015908.p1"/>
    </source>
</evidence>
<evidence type="ECO:0000256" key="9">
    <source>
        <dbReference type="SAM" id="Phobius"/>
    </source>
</evidence>
<sequence>MDTNVKKSRDYTKHSSKYLRQGNLLKGKRKSENYDEEEIMPSWKIFIIIGIVVLCFAILYPHILRPVFSSYFFSTPSQKKLSTPPISPVHPALNNPRTGGPRPGGPNIHSAFKMAGQSQQTETSSIRSGAFGWLLPFYTIGVMTFLVYTLYKMMYGGKGKKNKRKYQRNYYDSDYDDESGESDDDDDDIDNMSSKKMKRLQCQLKETEAAMTKILMQLENMQNMEVVVRQTLEMSKNNNNNGGEEDKLTIEKESSLKERLNDNANEIKKTLNKFHSLNEYYSNLKEISQQKNFKKNIMNNYSSSDENSDNDDFENLTNTSNESIENDENQTVDNEQSEEILEKDITKESDNTINDIENENCNKCNDNISSKTKNKIELSSINEDDKNTLNEKNHEKNVENNTEKINDIEKLLNNNENTNNVTKMSRKGKKKRHSRKEK</sequence>